<dbReference type="GO" id="GO:0000428">
    <property type="term" value="C:DNA-directed RNA polymerase complex"/>
    <property type="evidence" value="ECO:0007669"/>
    <property type="project" value="UniProtKB-KW"/>
</dbReference>
<dbReference type="InterPro" id="IPR035913">
    <property type="entry name" value="RPB5-like_sf"/>
</dbReference>
<dbReference type="Pfam" id="PF01191">
    <property type="entry name" value="RNA_pol_Rpb5_C"/>
    <property type="match status" value="1"/>
</dbReference>
<dbReference type="Gene3D" id="3.40.1340.10">
    <property type="entry name" value="RNA polymerase, Rpb5, N-terminal domain"/>
    <property type="match status" value="1"/>
</dbReference>
<organism evidence="7 8">
    <name type="scientific">Olea europaea subsp. europaea</name>
    <dbReference type="NCBI Taxonomy" id="158383"/>
    <lineage>
        <taxon>Eukaryota</taxon>
        <taxon>Viridiplantae</taxon>
        <taxon>Streptophyta</taxon>
        <taxon>Embryophyta</taxon>
        <taxon>Tracheophyta</taxon>
        <taxon>Spermatophyta</taxon>
        <taxon>Magnoliopsida</taxon>
        <taxon>eudicotyledons</taxon>
        <taxon>Gunneridae</taxon>
        <taxon>Pentapetalae</taxon>
        <taxon>asterids</taxon>
        <taxon>lamiids</taxon>
        <taxon>Lamiales</taxon>
        <taxon>Oleaceae</taxon>
        <taxon>Oleeae</taxon>
        <taxon>Olea</taxon>
    </lineage>
</organism>
<feature type="domain" description="RNA polymerase Rpb5 N-terminal" evidence="6">
    <location>
        <begin position="30"/>
        <end position="113"/>
    </location>
</feature>
<dbReference type="OrthoDB" id="248779at2759"/>
<dbReference type="InterPro" id="IPR000783">
    <property type="entry name" value="RNA_pol_subH/Rpb5_C"/>
</dbReference>
<keyword evidence="8" id="KW-1185">Reference proteome</keyword>
<reference evidence="7 8" key="1">
    <citation type="submission" date="2019-12" db="EMBL/GenBank/DDBJ databases">
        <authorList>
            <person name="Alioto T."/>
            <person name="Alioto T."/>
            <person name="Gomez Garrido J."/>
        </authorList>
    </citation>
    <scope>NUCLEOTIDE SEQUENCE [LARGE SCALE GENOMIC DNA]</scope>
</reference>
<name>A0A8S0PIC4_OLEEU</name>
<dbReference type="InterPro" id="IPR014381">
    <property type="entry name" value="Arch_Rpo5/euc_Rpb5"/>
</dbReference>
<evidence type="ECO:0000313" key="8">
    <source>
        <dbReference type="Proteomes" id="UP000594638"/>
    </source>
</evidence>
<keyword evidence="7" id="KW-0804">Transcription</keyword>
<dbReference type="GO" id="GO:0005634">
    <property type="term" value="C:nucleus"/>
    <property type="evidence" value="ECO:0007669"/>
    <property type="project" value="UniProtKB-SubCell"/>
</dbReference>
<dbReference type="PANTHER" id="PTHR10535">
    <property type="entry name" value="DNA-DIRECTED RNA POLYMERASES I, II, AND III SUBUNIT RPABC1"/>
    <property type="match status" value="1"/>
</dbReference>
<dbReference type="SUPFAM" id="SSF55287">
    <property type="entry name" value="RPB5-like RNA polymerase subunit"/>
    <property type="match status" value="1"/>
</dbReference>
<comment type="subcellular location">
    <subcellularLocation>
        <location evidence="1">Nucleus</location>
    </subcellularLocation>
</comment>
<protein>
    <submittedName>
        <fullName evidence="7">DNA-directed RNA polymerase V subunit 5A</fullName>
    </submittedName>
</protein>
<evidence type="ECO:0000256" key="4">
    <source>
        <dbReference type="SAM" id="Phobius"/>
    </source>
</evidence>
<dbReference type="GO" id="GO:0003677">
    <property type="term" value="F:DNA binding"/>
    <property type="evidence" value="ECO:0007669"/>
    <property type="project" value="InterPro"/>
</dbReference>
<feature type="transmembrane region" description="Helical" evidence="4">
    <location>
        <begin position="214"/>
        <end position="243"/>
    </location>
</feature>
<evidence type="ECO:0000259" key="6">
    <source>
        <dbReference type="Pfam" id="PF03871"/>
    </source>
</evidence>
<dbReference type="PANTHER" id="PTHR10535:SF2">
    <property type="entry name" value="DNA-DIRECTED RNA POLYMERASE V SUBUNIT 5A"/>
    <property type="match status" value="1"/>
</dbReference>
<feature type="domain" description="RNA polymerase subunit H/Rpb5 C-terminal" evidence="5">
    <location>
        <begin position="155"/>
        <end position="188"/>
    </location>
</feature>
<evidence type="ECO:0000256" key="3">
    <source>
        <dbReference type="ARBA" id="ARBA00025765"/>
    </source>
</evidence>
<keyword evidence="7" id="KW-0240">DNA-directed RNA polymerase</keyword>
<dbReference type="GO" id="GO:0006362">
    <property type="term" value="P:transcription elongation by RNA polymerase I"/>
    <property type="evidence" value="ECO:0007669"/>
    <property type="project" value="TreeGrafter"/>
</dbReference>
<evidence type="ECO:0000256" key="2">
    <source>
        <dbReference type="ARBA" id="ARBA00023242"/>
    </source>
</evidence>
<dbReference type="EMBL" id="CACTIH010000082">
    <property type="protein sequence ID" value="CAA2952326.1"/>
    <property type="molecule type" value="Genomic_DNA"/>
</dbReference>
<dbReference type="InterPro" id="IPR005571">
    <property type="entry name" value="RNA_pol_Rpb5_N"/>
</dbReference>
<gene>
    <name evidence="7" type="ORF">OLEA9_A081100</name>
</gene>
<dbReference type="Proteomes" id="UP000594638">
    <property type="component" value="Unassembled WGS sequence"/>
</dbReference>
<keyword evidence="2" id="KW-0539">Nucleus</keyword>
<dbReference type="GO" id="GO:0006366">
    <property type="term" value="P:transcription by RNA polymerase II"/>
    <property type="evidence" value="ECO:0007669"/>
    <property type="project" value="TreeGrafter"/>
</dbReference>
<comment type="similarity">
    <text evidence="3">Belongs to the archaeal Rpo5/eukaryotic RPB5 RNA polymerase subunit family.</text>
</comment>
<evidence type="ECO:0000313" key="7">
    <source>
        <dbReference type="EMBL" id="CAA2952326.1"/>
    </source>
</evidence>
<dbReference type="AlphaFoldDB" id="A0A8S0PIC4"/>
<keyword evidence="4" id="KW-0812">Transmembrane</keyword>
<dbReference type="SUPFAM" id="SSF53036">
    <property type="entry name" value="Eukaryotic RPB5 N-terminal domain"/>
    <property type="match status" value="1"/>
</dbReference>
<evidence type="ECO:0000259" key="5">
    <source>
        <dbReference type="Pfam" id="PF01191"/>
    </source>
</evidence>
<sequence length="245" mass="28107">MTKEDGVDTDVDGESLGNCLSGFIDDGSIESHRYYLARRTTLEMLRDRGFAVPNAEIEVSLQEFRNKHGQKPDIDNLRITSLHRDDPSIKVLVIFCGPQIVKVNVIRAIATQIVNRDTLSRLILVVQNKITNQALKAVGLFSFKVEIFQITDLLVNITKHDCKPKHQVLTEQEKQSLLKKYSLNETQVRIQSHRMLARSIPQARIFIFMHMGNVYFRSILFCAWCLRGILVFVHRIVLLTFILDS</sequence>
<keyword evidence="4" id="KW-0472">Membrane</keyword>
<comment type="caution">
    <text evidence="7">The sequence shown here is derived from an EMBL/GenBank/DDBJ whole genome shotgun (WGS) entry which is preliminary data.</text>
</comment>
<dbReference type="Pfam" id="PF03871">
    <property type="entry name" value="RNA_pol_Rpb5_N"/>
    <property type="match status" value="1"/>
</dbReference>
<keyword evidence="4" id="KW-1133">Transmembrane helix</keyword>
<proteinExistence type="inferred from homology"/>
<dbReference type="GO" id="GO:0042797">
    <property type="term" value="P:tRNA transcription by RNA polymerase III"/>
    <property type="evidence" value="ECO:0007669"/>
    <property type="project" value="TreeGrafter"/>
</dbReference>
<dbReference type="InterPro" id="IPR036710">
    <property type="entry name" value="RNA_pol_Rpb5_N_sf"/>
</dbReference>
<evidence type="ECO:0000256" key="1">
    <source>
        <dbReference type="ARBA" id="ARBA00004123"/>
    </source>
</evidence>
<accession>A0A8S0PIC4</accession>
<dbReference type="Gramene" id="OE9A081100T2">
    <property type="protein sequence ID" value="OE9A081100C2"/>
    <property type="gene ID" value="OE9A081100"/>
</dbReference>
<dbReference type="GO" id="GO:0003899">
    <property type="term" value="F:DNA-directed RNA polymerase activity"/>
    <property type="evidence" value="ECO:0007669"/>
    <property type="project" value="InterPro"/>
</dbReference>
<dbReference type="Gene3D" id="3.90.940.20">
    <property type="entry name" value="RPB5-like RNA polymerase subunit"/>
    <property type="match status" value="1"/>
</dbReference>